<feature type="compositionally biased region" description="Pro residues" evidence="1">
    <location>
        <begin position="232"/>
        <end position="242"/>
    </location>
</feature>
<feature type="compositionally biased region" description="Pro residues" evidence="1">
    <location>
        <begin position="134"/>
        <end position="146"/>
    </location>
</feature>
<sequence>MNKSQEFYISSGYTKADFKSWSFTCTASIQKAKEWFLKRKHKPNAGQRSESDEWVRKKFRGQGKKADEGERRSLGPLSPPVRLGAGAQGELPTGLAARGRGAAGQKRGAHPAGAGTHQEGGALSAALASGSRKGPPPQPRPPPPAPASLTRRLRGLGRGGGGDGGDPRLGHDPRRGRQECPTPPPAPPGLGERGPKPSSPPAPAASFCGHRRRCEPEPSRPETRRQRGLNFPSPPPPAPPRPSRGRRSAGEQPTLGAPRSRLRHSSRQSGCGTLPQAGGGGEKTKE</sequence>
<dbReference type="Proteomes" id="UP001266305">
    <property type="component" value="Unassembled WGS sequence"/>
</dbReference>
<feature type="compositionally biased region" description="Low complexity" evidence="1">
    <location>
        <begin position="94"/>
        <end position="106"/>
    </location>
</feature>
<feature type="compositionally biased region" description="Basic and acidic residues" evidence="1">
    <location>
        <begin position="165"/>
        <end position="178"/>
    </location>
</feature>
<feature type="compositionally biased region" description="Basic and acidic residues" evidence="1">
    <location>
        <begin position="64"/>
        <end position="73"/>
    </location>
</feature>
<evidence type="ECO:0000313" key="2">
    <source>
        <dbReference type="EMBL" id="KAK2091939.1"/>
    </source>
</evidence>
<accession>A0ABQ9U4E4</accession>
<reference evidence="2 3" key="1">
    <citation type="submission" date="2023-05" db="EMBL/GenBank/DDBJ databases">
        <title>B98-5 Cell Line De Novo Hybrid Assembly: An Optical Mapping Approach.</title>
        <authorList>
            <person name="Kananen K."/>
            <person name="Auerbach J.A."/>
            <person name="Kautto E."/>
            <person name="Blachly J.S."/>
        </authorList>
    </citation>
    <scope>NUCLEOTIDE SEQUENCE [LARGE SCALE GENOMIC DNA]</scope>
    <source>
        <strain evidence="2">B95-8</strain>
        <tissue evidence="2">Cell line</tissue>
    </source>
</reference>
<feature type="compositionally biased region" description="Gly residues" evidence="1">
    <location>
        <begin position="277"/>
        <end position="286"/>
    </location>
</feature>
<name>A0ABQ9U4E4_SAGOE</name>
<protein>
    <submittedName>
        <fullName evidence="2">Uncharacterized protein</fullName>
    </submittedName>
</protein>
<organism evidence="2 3">
    <name type="scientific">Saguinus oedipus</name>
    <name type="common">Cotton-top tamarin</name>
    <name type="synonym">Oedipomidas oedipus</name>
    <dbReference type="NCBI Taxonomy" id="9490"/>
    <lineage>
        <taxon>Eukaryota</taxon>
        <taxon>Metazoa</taxon>
        <taxon>Chordata</taxon>
        <taxon>Craniata</taxon>
        <taxon>Vertebrata</taxon>
        <taxon>Euteleostomi</taxon>
        <taxon>Mammalia</taxon>
        <taxon>Eutheria</taxon>
        <taxon>Euarchontoglires</taxon>
        <taxon>Primates</taxon>
        <taxon>Haplorrhini</taxon>
        <taxon>Platyrrhini</taxon>
        <taxon>Cebidae</taxon>
        <taxon>Callitrichinae</taxon>
        <taxon>Saguinus</taxon>
    </lineage>
</organism>
<evidence type="ECO:0000313" key="3">
    <source>
        <dbReference type="Proteomes" id="UP001266305"/>
    </source>
</evidence>
<feature type="compositionally biased region" description="Basic and acidic residues" evidence="1">
    <location>
        <begin position="214"/>
        <end position="225"/>
    </location>
</feature>
<comment type="caution">
    <text evidence="2">The sequence shown here is derived from an EMBL/GenBank/DDBJ whole genome shotgun (WGS) entry which is preliminary data.</text>
</comment>
<feature type="region of interest" description="Disordered" evidence="1">
    <location>
        <begin position="39"/>
        <end position="286"/>
    </location>
</feature>
<feature type="compositionally biased region" description="Low complexity" evidence="1">
    <location>
        <begin position="120"/>
        <end position="131"/>
    </location>
</feature>
<gene>
    <name evidence="2" type="ORF">P7K49_031223</name>
</gene>
<evidence type="ECO:0000256" key="1">
    <source>
        <dbReference type="SAM" id="MobiDB-lite"/>
    </source>
</evidence>
<dbReference type="EMBL" id="JASSZA010000016">
    <property type="protein sequence ID" value="KAK2091939.1"/>
    <property type="molecule type" value="Genomic_DNA"/>
</dbReference>
<keyword evidence="3" id="KW-1185">Reference proteome</keyword>
<proteinExistence type="predicted"/>